<evidence type="ECO:0000256" key="1">
    <source>
        <dbReference type="SAM" id="MobiDB-lite"/>
    </source>
</evidence>
<gene>
    <name evidence="2" type="ORF">L198_04745</name>
</gene>
<dbReference type="OrthoDB" id="2587036at2759"/>
<comment type="caution">
    <text evidence="2">The sequence shown here is derived from an EMBL/GenBank/DDBJ whole genome shotgun (WGS) entry which is preliminary data.</text>
</comment>
<evidence type="ECO:0000313" key="3">
    <source>
        <dbReference type="Proteomes" id="UP000094819"/>
    </source>
</evidence>
<dbReference type="EMBL" id="AWGH01000013">
    <property type="protein sequence ID" value="ODN95349.1"/>
    <property type="molecule type" value="Genomic_DNA"/>
</dbReference>
<name>A0A1E3J3B9_9TREE</name>
<protein>
    <recommendedName>
        <fullName evidence="4">Roadblock/LAMTOR2 domain-containing protein</fullName>
    </recommendedName>
</protein>
<keyword evidence="3" id="KW-1185">Reference proteome</keyword>
<feature type="region of interest" description="Disordered" evidence="1">
    <location>
        <begin position="43"/>
        <end position="68"/>
    </location>
</feature>
<dbReference type="RefSeq" id="XP_019031329.1">
    <property type="nucleotide sequence ID" value="XM_019176854.1"/>
</dbReference>
<dbReference type="AlphaFoldDB" id="A0A1E3J3B9"/>
<dbReference type="Proteomes" id="UP000094819">
    <property type="component" value="Unassembled WGS sequence"/>
</dbReference>
<accession>A0A1E3J3B9</accession>
<organism evidence="2 3">
    <name type="scientific">Cryptococcus wingfieldii CBS 7118</name>
    <dbReference type="NCBI Taxonomy" id="1295528"/>
    <lineage>
        <taxon>Eukaryota</taxon>
        <taxon>Fungi</taxon>
        <taxon>Dikarya</taxon>
        <taxon>Basidiomycota</taxon>
        <taxon>Agaricomycotina</taxon>
        <taxon>Tremellomycetes</taxon>
        <taxon>Tremellales</taxon>
        <taxon>Cryptococcaceae</taxon>
        <taxon>Cryptococcus</taxon>
    </lineage>
</organism>
<dbReference type="GeneID" id="30193958"/>
<reference evidence="2 3" key="1">
    <citation type="submission" date="2016-06" db="EMBL/GenBank/DDBJ databases">
        <title>Evolution of pathogenesis and genome organization in the Tremellales.</title>
        <authorList>
            <person name="Cuomo C."/>
            <person name="Litvintseva A."/>
            <person name="Heitman J."/>
            <person name="Chen Y."/>
            <person name="Sun S."/>
            <person name="Springer D."/>
            <person name="Dromer F."/>
            <person name="Young S."/>
            <person name="Zeng Q."/>
            <person name="Chapman S."/>
            <person name="Gujja S."/>
            <person name="Saif S."/>
            <person name="Birren B."/>
        </authorList>
    </citation>
    <scope>NUCLEOTIDE SEQUENCE [LARGE SCALE GENOMIC DNA]</scope>
    <source>
        <strain evidence="2 3">CBS 7118</strain>
    </source>
</reference>
<sequence>MLISPSKIHAALTDVLSSNHANGPHTALLITPQGRLMSRASINLDDEDSDDGNGAPNGNGEGVDEPYLDPPARVRLLLGLASQWNEGSSAKMECELGRLHFTSLSLGASETPSPSVVSQKLLPESKPAKVDRLLLVLNGRGTGWDVLAAKSEEFKKAWKS</sequence>
<evidence type="ECO:0000313" key="2">
    <source>
        <dbReference type="EMBL" id="ODN95349.1"/>
    </source>
</evidence>
<proteinExistence type="predicted"/>
<evidence type="ECO:0008006" key="4">
    <source>
        <dbReference type="Google" id="ProtNLM"/>
    </source>
</evidence>